<evidence type="ECO:0000256" key="5">
    <source>
        <dbReference type="ARBA" id="ARBA00022741"/>
    </source>
</evidence>
<evidence type="ECO:0000256" key="1">
    <source>
        <dbReference type="ARBA" id="ARBA00004651"/>
    </source>
</evidence>
<evidence type="ECO:0000256" key="6">
    <source>
        <dbReference type="ARBA" id="ARBA00022840"/>
    </source>
</evidence>
<organism evidence="14 15">
    <name type="scientific">Actinoplanes derwentensis</name>
    <dbReference type="NCBI Taxonomy" id="113562"/>
    <lineage>
        <taxon>Bacteria</taxon>
        <taxon>Bacillati</taxon>
        <taxon>Actinomycetota</taxon>
        <taxon>Actinomycetes</taxon>
        <taxon>Micromonosporales</taxon>
        <taxon>Micromonosporaceae</taxon>
        <taxon>Actinoplanes</taxon>
    </lineage>
</organism>
<gene>
    <name evidence="14" type="ORF">SAMN04489716_3947</name>
</gene>
<keyword evidence="5" id="KW-0547">Nucleotide-binding</keyword>
<dbReference type="OrthoDB" id="340764at2"/>
<name>A0A1H2ALJ5_9ACTN</name>
<feature type="modified residue" description="Phosphohistidine" evidence="10">
    <location>
        <position position="378"/>
    </location>
</feature>
<dbReference type="SMART" id="SM00073">
    <property type="entry name" value="HPT"/>
    <property type="match status" value="1"/>
</dbReference>
<feature type="modified residue" description="4-aspartylphosphate" evidence="11">
    <location>
        <position position="240"/>
    </location>
</feature>
<keyword evidence="7" id="KW-1133">Transmembrane helix</keyword>
<evidence type="ECO:0000256" key="7">
    <source>
        <dbReference type="ARBA" id="ARBA00022989"/>
    </source>
</evidence>
<feature type="domain" description="Response regulatory" evidence="12">
    <location>
        <begin position="190"/>
        <end position="305"/>
    </location>
</feature>
<dbReference type="EMBL" id="LT629758">
    <property type="protein sequence ID" value="SDT46905.1"/>
    <property type="molecule type" value="Genomic_DNA"/>
</dbReference>
<dbReference type="PROSITE" id="PS50110">
    <property type="entry name" value="RESPONSE_REGULATORY"/>
    <property type="match status" value="1"/>
</dbReference>
<dbReference type="SUPFAM" id="SSF47226">
    <property type="entry name" value="Histidine-containing phosphotransfer domain, HPT domain"/>
    <property type="match status" value="1"/>
</dbReference>
<feature type="domain" description="HPt" evidence="13">
    <location>
        <begin position="339"/>
        <end position="436"/>
    </location>
</feature>
<keyword evidence="15" id="KW-1185">Reference proteome</keyword>
<dbReference type="GO" id="GO:0000160">
    <property type="term" value="P:phosphorelay signal transduction system"/>
    <property type="evidence" value="ECO:0007669"/>
    <property type="project" value="UniProtKB-KW"/>
</dbReference>
<keyword evidence="6" id="KW-0067">ATP-binding</keyword>
<dbReference type="Gene3D" id="3.40.50.2300">
    <property type="match status" value="1"/>
</dbReference>
<dbReference type="InterPro" id="IPR036641">
    <property type="entry name" value="HPT_dom_sf"/>
</dbReference>
<comment type="subcellular location">
    <subcellularLocation>
        <location evidence="1">Cell membrane</location>
        <topology evidence="1">Multi-pass membrane protein</topology>
    </subcellularLocation>
</comment>
<evidence type="ECO:0000256" key="2">
    <source>
        <dbReference type="ARBA" id="ARBA00022475"/>
    </source>
</evidence>
<keyword evidence="9" id="KW-0472">Membrane</keyword>
<evidence type="ECO:0000259" key="12">
    <source>
        <dbReference type="PROSITE" id="PS50110"/>
    </source>
</evidence>
<protein>
    <submittedName>
        <fullName evidence="14">CheY chemotaxis protein or a CheY-like REC (Receiver) domain</fullName>
    </submittedName>
</protein>
<dbReference type="STRING" id="113562.SAMN04489716_3947"/>
<keyword evidence="2" id="KW-1003">Cell membrane</keyword>
<keyword evidence="4" id="KW-0812">Transmembrane</keyword>
<evidence type="ECO:0000256" key="9">
    <source>
        <dbReference type="ARBA" id="ARBA00023136"/>
    </source>
</evidence>
<accession>A0A1H2ALJ5</accession>
<dbReference type="PROSITE" id="PS50894">
    <property type="entry name" value="HPT"/>
    <property type="match status" value="1"/>
</dbReference>
<keyword evidence="8" id="KW-0902">Two-component regulatory system</keyword>
<dbReference type="GO" id="GO:0005524">
    <property type="term" value="F:ATP binding"/>
    <property type="evidence" value="ECO:0007669"/>
    <property type="project" value="UniProtKB-KW"/>
</dbReference>
<dbReference type="Gene3D" id="1.20.120.160">
    <property type="entry name" value="HPT domain"/>
    <property type="match status" value="1"/>
</dbReference>
<evidence type="ECO:0000313" key="15">
    <source>
        <dbReference type="Proteomes" id="UP000198688"/>
    </source>
</evidence>
<evidence type="ECO:0000259" key="13">
    <source>
        <dbReference type="PROSITE" id="PS50894"/>
    </source>
</evidence>
<proteinExistence type="predicted"/>
<dbReference type="CDD" id="cd17546">
    <property type="entry name" value="REC_hyHK_CKI1_RcsC-like"/>
    <property type="match status" value="1"/>
</dbReference>
<dbReference type="RefSeq" id="WP_092545985.1">
    <property type="nucleotide sequence ID" value="NZ_BOMJ01000077.1"/>
</dbReference>
<evidence type="ECO:0000256" key="10">
    <source>
        <dbReference type="PROSITE-ProRule" id="PRU00110"/>
    </source>
</evidence>
<dbReference type="Pfam" id="PF01627">
    <property type="entry name" value="Hpt"/>
    <property type="match status" value="1"/>
</dbReference>
<dbReference type="InterPro" id="IPR008207">
    <property type="entry name" value="Sig_transdc_His_kin_Hpt_dom"/>
</dbReference>
<evidence type="ECO:0000256" key="11">
    <source>
        <dbReference type="PROSITE-ProRule" id="PRU00169"/>
    </source>
</evidence>
<evidence type="ECO:0000256" key="4">
    <source>
        <dbReference type="ARBA" id="ARBA00022692"/>
    </source>
</evidence>
<evidence type="ECO:0000256" key="3">
    <source>
        <dbReference type="ARBA" id="ARBA00022553"/>
    </source>
</evidence>
<dbReference type="InterPro" id="IPR011006">
    <property type="entry name" value="CheY-like_superfamily"/>
</dbReference>
<evidence type="ECO:0000313" key="14">
    <source>
        <dbReference type="EMBL" id="SDT46905.1"/>
    </source>
</evidence>
<dbReference type="PANTHER" id="PTHR45339:SF1">
    <property type="entry name" value="HYBRID SIGNAL TRANSDUCTION HISTIDINE KINASE J"/>
    <property type="match status" value="1"/>
</dbReference>
<dbReference type="GO" id="GO:0005886">
    <property type="term" value="C:plasma membrane"/>
    <property type="evidence" value="ECO:0007669"/>
    <property type="project" value="UniProtKB-SubCell"/>
</dbReference>
<dbReference type="Pfam" id="PF00072">
    <property type="entry name" value="Response_reg"/>
    <property type="match status" value="1"/>
</dbReference>
<dbReference type="SUPFAM" id="SSF52172">
    <property type="entry name" value="CheY-like"/>
    <property type="match status" value="1"/>
</dbReference>
<sequence length="436" mass="43763">MSFAARSLVEALPHPAAITDAAGLVLVANDRWRPAGTAEGDVVTGTGQDCPAHHALPNLIRDARAGSSVTRECRCAAGPGSATVRVAGLESTCGAQRRLITVESTVAALAIPEPAPALTAPGTGPALAAAGTGPALAAAGTVPALAAAGTGPALAGTGTALLGNPAGAGSPTGAASAGPGPALRPLPPGRVLLAEDDDVNRTVLQRMIAVLGVDCDVVRDGAAAIAAMLGPDRYDLVLMDMQMPGVDGPEAARRVRAAGYRNPILALTATTLPEDREECLAAGMDGYLGKPVTLPELRQALEPYLSAAPQQPPAPTPSPGAADVLSLQQLYDLEDQLEGRELVAMTVGTFLAELDGRRKAMADALATGDNHRLGAIAHTLKSSSALLGGQPLADACARVERMAAASADPGILDVAVSEVDRAATATASAMAEYLNA</sequence>
<keyword evidence="3 11" id="KW-0597">Phosphoprotein</keyword>
<dbReference type="PANTHER" id="PTHR45339">
    <property type="entry name" value="HYBRID SIGNAL TRANSDUCTION HISTIDINE KINASE J"/>
    <property type="match status" value="1"/>
</dbReference>
<reference evidence="14 15" key="1">
    <citation type="submission" date="2016-10" db="EMBL/GenBank/DDBJ databases">
        <authorList>
            <person name="de Groot N.N."/>
        </authorList>
    </citation>
    <scope>NUCLEOTIDE SEQUENCE [LARGE SCALE GENOMIC DNA]</scope>
    <source>
        <strain evidence="14 15">DSM 43941</strain>
    </source>
</reference>
<dbReference type="InterPro" id="IPR001789">
    <property type="entry name" value="Sig_transdc_resp-reg_receiver"/>
</dbReference>
<dbReference type="SMART" id="SM00448">
    <property type="entry name" value="REC"/>
    <property type="match status" value="1"/>
</dbReference>
<dbReference type="Proteomes" id="UP000198688">
    <property type="component" value="Chromosome I"/>
</dbReference>
<dbReference type="AlphaFoldDB" id="A0A1H2ALJ5"/>
<evidence type="ECO:0000256" key="8">
    <source>
        <dbReference type="ARBA" id="ARBA00023012"/>
    </source>
</evidence>